<dbReference type="AlphaFoldDB" id="A0A267MMF0"/>
<dbReference type="SUPFAM" id="SSF52467">
    <property type="entry name" value="DHS-like NAD/FAD-binding domain"/>
    <property type="match status" value="1"/>
</dbReference>
<dbReference type="GO" id="GO:0009055">
    <property type="term" value="F:electron transfer activity"/>
    <property type="evidence" value="ECO:0007669"/>
    <property type="project" value="InterPro"/>
</dbReference>
<dbReference type="EMBL" id="NIBG01000004">
    <property type="protein sequence ID" value="PAB60088.1"/>
    <property type="molecule type" value="Genomic_DNA"/>
</dbReference>
<dbReference type="PANTHER" id="PTHR43153">
    <property type="entry name" value="ELECTRON TRANSFER FLAVOPROTEIN ALPHA"/>
    <property type="match status" value="1"/>
</dbReference>
<dbReference type="Proteomes" id="UP000216024">
    <property type="component" value="Unassembled WGS sequence"/>
</dbReference>
<reference evidence="3 4" key="1">
    <citation type="submission" date="2017-06" db="EMBL/GenBank/DDBJ databases">
        <title>Draft genome sequence of anaerobic fermentative bacterium Anaeromicrobium sediminis DY2726D isolated from West Pacific Ocean sediments.</title>
        <authorList>
            <person name="Zeng X."/>
        </authorList>
    </citation>
    <scope>NUCLEOTIDE SEQUENCE [LARGE SCALE GENOMIC DNA]</scope>
    <source>
        <strain evidence="3 4">DY2726D</strain>
    </source>
</reference>
<accession>A0A267MMF0</accession>
<dbReference type="SUPFAM" id="SSF52402">
    <property type="entry name" value="Adenine nucleotide alpha hydrolases-like"/>
    <property type="match status" value="1"/>
</dbReference>
<sequence length="319" mass="35840">MKYTAILNGCASNFISQAEEINGFISSNLEKNIKGNTIIFYSEDDKKSELIRNSPTVYLKLIKVARYQPENILDTLKEHELNKDTDLYLFPSDFAGNELSVRFAYRMEGTSLVSVNKIELQEEQLICYKPVYSNHMEGQFALHKKPYCISIGKGSSDNKPILETSHHIISEIDMSNIKDHGFIREYEFRKEEAISGLEHAKFMLVAGRGVRTKEKVERLERIAKDMGAELGVSRPIAMNAWTPMNHLIGVSGAMTKPDLCITAGVSGAAAFFAGIEKSKYVIAINKDKRAPIVKSSDVAIIDDYENVMEELSKIIKESK</sequence>
<name>A0A267MMF0_9FIRM</name>
<gene>
    <name evidence="3" type="ORF">CCE28_06855</name>
</gene>
<feature type="domain" description="Electron transfer flavoprotein alpha subunit C-terminal" evidence="2">
    <location>
        <begin position="197"/>
        <end position="276"/>
    </location>
</feature>
<dbReference type="OrthoDB" id="1912581at2"/>
<keyword evidence="1" id="KW-0813">Transport</keyword>
<dbReference type="RefSeq" id="WP_095132310.1">
    <property type="nucleotide sequence ID" value="NZ_NIBG01000004.1"/>
</dbReference>
<evidence type="ECO:0000313" key="4">
    <source>
        <dbReference type="Proteomes" id="UP000216024"/>
    </source>
</evidence>
<dbReference type="GO" id="GO:0033539">
    <property type="term" value="P:fatty acid beta-oxidation using acyl-CoA dehydrogenase"/>
    <property type="evidence" value="ECO:0007669"/>
    <property type="project" value="TreeGrafter"/>
</dbReference>
<dbReference type="InterPro" id="IPR014731">
    <property type="entry name" value="ETF_asu_C"/>
</dbReference>
<dbReference type="InterPro" id="IPR029035">
    <property type="entry name" value="DHS-like_NAD/FAD-binding_dom"/>
</dbReference>
<organism evidence="3 4">
    <name type="scientific">Anaeromicrobium sediminis</name>
    <dbReference type="NCBI Taxonomy" id="1478221"/>
    <lineage>
        <taxon>Bacteria</taxon>
        <taxon>Bacillati</taxon>
        <taxon>Bacillota</taxon>
        <taxon>Clostridia</taxon>
        <taxon>Peptostreptococcales</taxon>
        <taxon>Thermotaleaceae</taxon>
        <taxon>Anaeromicrobium</taxon>
    </lineage>
</organism>
<dbReference type="Pfam" id="PF00766">
    <property type="entry name" value="ETF_alpha"/>
    <property type="match status" value="1"/>
</dbReference>
<proteinExistence type="predicted"/>
<dbReference type="Gene3D" id="3.40.50.620">
    <property type="entry name" value="HUPs"/>
    <property type="match status" value="1"/>
</dbReference>
<evidence type="ECO:0000259" key="2">
    <source>
        <dbReference type="Pfam" id="PF00766"/>
    </source>
</evidence>
<dbReference type="InterPro" id="IPR014729">
    <property type="entry name" value="Rossmann-like_a/b/a_fold"/>
</dbReference>
<keyword evidence="4" id="KW-1185">Reference proteome</keyword>
<evidence type="ECO:0000256" key="1">
    <source>
        <dbReference type="ARBA" id="ARBA00022448"/>
    </source>
</evidence>
<evidence type="ECO:0000313" key="3">
    <source>
        <dbReference type="EMBL" id="PAB60088.1"/>
    </source>
</evidence>
<comment type="caution">
    <text evidence="3">The sequence shown here is derived from an EMBL/GenBank/DDBJ whole genome shotgun (WGS) entry which is preliminary data.</text>
</comment>
<protein>
    <recommendedName>
        <fullName evidence="2">Electron transfer flavoprotein alpha subunit C-terminal domain-containing protein</fullName>
    </recommendedName>
</protein>
<dbReference type="GO" id="GO:0050660">
    <property type="term" value="F:flavin adenine dinucleotide binding"/>
    <property type="evidence" value="ECO:0007669"/>
    <property type="project" value="InterPro"/>
</dbReference>
<dbReference type="InterPro" id="IPR001308">
    <property type="entry name" value="ETF_a/FixB"/>
</dbReference>
<dbReference type="Gene3D" id="3.40.50.1220">
    <property type="entry name" value="TPP-binding domain"/>
    <property type="match status" value="1"/>
</dbReference>
<dbReference type="PANTHER" id="PTHR43153:SF5">
    <property type="entry name" value="PROTEIN FIXB-RELATED"/>
    <property type="match status" value="1"/>
</dbReference>